<evidence type="ECO:0000313" key="6">
    <source>
        <dbReference type="EMBL" id="ETM33538.1"/>
    </source>
</evidence>
<feature type="non-terminal residue" evidence="6">
    <location>
        <position position="262"/>
    </location>
</feature>
<dbReference type="GO" id="GO:0008270">
    <property type="term" value="F:zinc ion binding"/>
    <property type="evidence" value="ECO:0007669"/>
    <property type="project" value="UniProtKB-KW"/>
</dbReference>
<evidence type="ECO:0000256" key="3">
    <source>
        <dbReference type="ARBA" id="ARBA00022833"/>
    </source>
</evidence>
<keyword evidence="2" id="KW-0863">Zinc-finger</keyword>
<dbReference type="InterPro" id="IPR003656">
    <property type="entry name" value="Znf_BED"/>
</dbReference>
<gene>
    <name evidence="6" type="ORF">L914_19245</name>
</gene>
<keyword evidence="1" id="KW-0479">Metal-binding</keyword>
<dbReference type="Pfam" id="PF02892">
    <property type="entry name" value="zf-BED"/>
    <property type="match status" value="1"/>
</dbReference>
<evidence type="ECO:0000256" key="1">
    <source>
        <dbReference type="ARBA" id="ARBA00022723"/>
    </source>
</evidence>
<proteinExistence type="predicted"/>
<reference evidence="6" key="1">
    <citation type="submission" date="2013-11" db="EMBL/GenBank/DDBJ databases">
        <title>The Genome Sequence of Phytophthora parasitica IAC_01/95.</title>
        <authorList>
            <consortium name="The Broad Institute Genomics Platform"/>
            <person name="Russ C."/>
            <person name="Tyler B."/>
            <person name="Panabieres F."/>
            <person name="Shan W."/>
            <person name="Tripathy S."/>
            <person name="Grunwald N."/>
            <person name="Machado M."/>
            <person name="Johnson C.S."/>
            <person name="Arredondo F."/>
            <person name="Hong C."/>
            <person name="Coffey M."/>
            <person name="Young S.K."/>
            <person name="Zeng Q."/>
            <person name="Gargeya S."/>
            <person name="Fitzgerald M."/>
            <person name="Abouelleil A."/>
            <person name="Alvarado L."/>
            <person name="Chapman S.B."/>
            <person name="Gainer-Dewar J."/>
            <person name="Goldberg J."/>
            <person name="Griggs A."/>
            <person name="Gujja S."/>
            <person name="Hansen M."/>
            <person name="Howarth C."/>
            <person name="Imamovic A."/>
            <person name="Ireland A."/>
            <person name="Larimer J."/>
            <person name="McCowan C."/>
            <person name="Murphy C."/>
            <person name="Pearson M."/>
            <person name="Poon T.W."/>
            <person name="Priest M."/>
            <person name="Roberts A."/>
            <person name="Saif S."/>
            <person name="Shea T."/>
            <person name="Sykes S."/>
            <person name="Wortman J."/>
            <person name="Nusbaum C."/>
            <person name="Birren B."/>
        </authorList>
    </citation>
    <scope>NUCLEOTIDE SEQUENCE [LARGE SCALE GENOMIC DNA]</scope>
    <source>
        <strain evidence="6">IAC_01/95</strain>
    </source>
</reference>
<accession>W2MD03</accession>
<evidence type="ECO:0000259" key="5">
    <source>
        <dbReference type="Pfam" id="PF02892"/>
    </source>
</evidence>
<dbReference type="EMBL" id="KI696025">
    <property type="protein sequence ID" value="ETM33538.1"/>
    <property type="molecule type" value="Genomic_DNA"/>
</dbReference>
<protein>
    <recommendedName>
        <fullName evidence="5">BED-type domain-containing protein</fullName>
    </recommendedName>
</protein>
<dbReference type="Proteomes" id="UP000054532">
    <property type="component" value="Unassembled WGS sequence"/>
</dbReference>
<dbReference type="AlphaFoldDB" id="W2MD03"/>
<dbReference type="VEuPathDB" id="FungiDB:PPTG_17815"/>
<dbReference type="GO" id="GO:0003677">
    <property type="term" value="F:DNA binding"/>
    <property type="evidence" value="ECO:0007669"/>
    <property type="project" value="InterPro"/>
</dbReference>
<feature type="region of interest" description="Disordered" evidence="4">
    <location>
        <begin position="108"/>
        <end position="230"/>
    </location>
</feature>
<keyword evidence="3" id="KW-0862">Zinc</keyword>
<feature type="compositionally biased region" description="Basic residues" evidence="4">
    <location>
        <begin position="137"/>
        <end position="177"/>
    </location>
</feature>
<dbReference type="VEuPathDB" id="FungiDB:PPTG_17814"/>
<sequence length="262" mass="29843">MPLANRVICSLLFRPSGQGEYVCNSCSRQYRSAHGFTNLMKHLQRFHPGFKAETVLRNKYALQMHVVMHGCLTSTAGQNQRPTKQHLEPKAALPYWNEYRTVMPLHHRDDSEEDVASLSSSSSDREVRNNAAPTNSRSKKKKRVRRRSSVRERGKKSKRREHSPRRFSSRHHSSSSRRRTDFSEALDSSAEYQHDVDSCSSYTPESGASSHISSESEEGERGGGDVAPLDTLVHVPELDVTPFDSWDALESYLKAYSKRTYQ</sequence>
<evidence type="ECO:0000256" key="2">
    <source>
        <dbReference type="ARBA" id="ARBA00022771"/>
    </source>
</evidence>
<evidence type="ECO:0000256" key="4">
    <source>
        <dbReference type="SAM" id="MobiDB-lite"/>
    </source>
</evidence>
<name>W2MD03_PHYNI</name>
<organism evidence="6">
    <name type="scientific">Phytophthora nicotianae</name>
    <name type="common">Potato buckeye rot agent</name>
    <name type="synonym">Phytophthora parasitica</name>
    <dbReference type="NCBI Taxonomy" id="4792"/>
    <lineage>
        <taxon>Eukaryota</taxon>
        <taxon>Sar</taxon>
        <taxon>Stramenopiles</taxon>
        <taxon>Oomycota</taxon>
        <taxon>Peronosporomycetes</taxon>
        <taxon>Peronosporales</taxon>
        <taxon>Peronosporaceae</taxon>
        <taxon>Phytophthora</taxon>
    </lineage>
</organism>
<feature type="domain" description="BED-type" evidence="5">
    <location>
        <begin position="20"/>
        <end position="48"/>
    </location>
</feature>